<gene>
    <name evidence="1" type="ORF">A3Q24_03395</name>
</gene>
<organism evidence="1 2">
    <name type="scientific">Lactobacillus johnsonii</name>
    <dbReference type="NCBI Taxonomy" id="33959"/>
    <lineage>
        <taxon>Bacteria</taxon>
        <taxon>Bacillati</taxon>
        <taxon>Bacillota</taxon>
        <taxon>Bacilli</taxon>
        <taxon>Lactobacillales</taxon>
        <taxon>Lactobacillaceae</taxon>
        <taxon>Lactobacillus</taxon>
    </lineage>
</organism>
<evidence type="ECO:0000313" key="2">
    <source>
        <dbReference type="Proteomes" id="UP000216008"/>
    </source>
</evidence>
<dbReference type="RefSeq" id="WP_004896969.1">
    <property type="nucleotide sequence ID" value="NZ_JBNPKX010000017.1"/>
</dbReference>
<dbReference type="Proteomes" id="UP000216008">
    <property type="component" value="Unassembled WGS sequence"/>
</dbReference>
<sequence>MMTFEQVQNLLNNMGLIATIARNGKDIATVKAVVINGQIITQYPIEIGDLIKIHNKSHKVLSVAAGAEDLFFQGTYNDYV</sequence>
<protein>
    <submittedName>
        <fullName evidence="1">Uncharacterized protein</fullName>
    </submittedName>
</protein>
<name>A0A267MAA3_LACJH</name>
<dbReference type="EMBL" id="NIBD01000019">
    <property type="protein sequence ID" value="PAB55775.1"/>
    <property type="molecule type" value="Genomic_DNA"/>
</dbReference>
<dbReference type="AlphaFoldDB" id="A0A267MAA3"/>
<reference evidence="1 2" key="1">
    <citation type="submission" date="2017-05" db="EMBL/GenBank/DDBJ databases">
        <title>Lactobacillus johnsonii from commercial turkeys.</title>
        <authorList>
            <person name="Johnson T.J."/>
            <person name="Youmans B."/>
        </authorList>
    </citation>
    <scope>NUCLEOTIDE SEQUENCE [LARGE SCALE GENOMIC DNA]</scope>
    <source>
        <strain evidence="1 2">UMNLJ114</strain>
    </source>
</reference>
<accession>A0A267MAA3</accession>
<comment type="caution">
    <text evidence="1">The sequence shown here is derived from an EMBL/GenBank/DDBJ whole genome shotgun (WGS) entry which is preliminary data.</text>
</comment>
<proteinExistence type="predicted"/>
<evidence type="ECO:0000313" key="1">
    <source>
        <dbReference type="EMBL" id="PAB55775.1"/>
    </source>
</evidence>